<accession>A0AAU7PFP1</accession>
<feature type="domain" description="Divergent DnaB-like ATPase" evidence="1">
    <location>
        <begin position="110"/>
        <end position="456"/>
    </location>
</feature>
<dbReference type="InterPro" id="IPR046881">
    <property type="entry name" value="divDNAB"/>
</dbReference>
<keyword evidence="2" id="KW-0347">Helicase</keyword>
<organism evidence="2">
    <name type="scientific">Burkholderia phage vB_BgluM-SURPRISE13</name>
    <dbReference type="NCBI Taxonomy" id="3159457"/>
    <lineage>
        <taxon>Viruses</taxon>
    </lineage>
</organism>
<sequence length="463" mass="52592">MGLIDSEREIIGSLYNICRKLANATPGDEMDKSDLLQEVRLHCGTEIDLYESFKEGIVLELSQDGLKKRVSHIRKELKGYLHYEGTKKKIMDTAHALRFKENSIEDMDAYLREFSTNIESSLSKSNKKDEAILGAIDMSDKETVVKAACAVADEQSGAGKLKFHLQDLNDMLNGGQRRGEFLCTSALPHNNKTGFSLDCFAGVAINNDPYLFDAKKKPLLLRISFEDDVEMNFNHLYKHFWEQEYGEVAVMTGKSEDDIAQYVMDKLTARGWHVRLYKVDPSMWSIFDLFAFVRELEAEGYEIAMCMLDYMRKMPTTGCVQGVAGADIRDMARRCRNFFNARKIAFFTPHQVSTQAKEIQRSVPKDFVKMLPGGGYYDGCKSLDAEIDIELFQHIEKHNGHSYLTLQRGKHRGAPVLPDDQKYLVYQFYDIGGIPPDIGGERTGLRKVGGKRASEAETDFDWL</sequence>
<proteinExistence type="predicted"/>
<keyword evidence="2" id="KW-0067">ATP-binding</keyword>
<keyword evidence="2" id="KW-0547">Nucleotide-binding</keyword>
<keyword evidence="2" id="KW-0378">Hydrolase</keyword>
<reference evidence="2" key="1">
    <citation type="submission" date="2024-05" db="EMBL/GenBank/DDBJ databases">
        <title>Isolation and characterization of the novel Burkholderia jumbo bacteriophage Surprise13.</title>
        <authorList>
            <person name="Supina B.S.I."/>
            <person name="Dennis J."/>
        </authorList>
    </citation>
    <scope>NUCLEOTIDE SEQUENCE</scope>
</reference>
<evidence type="ECO:0000313" key="2">
    <source>
        <dbReference type="EMBL" id="XBS47564.1"/>
    </source>
</evidence>
<evidence type="ECO:0000259" key="1">
    <source>
        <dbReference type="Pfam" id="PF20307"/>
    </source>
</evidence>
<dbReference type="InterPro" id="IPR027417">
    <property type="entry name" value="P-loop_NTPase"/>
</dbReference>
<name>A0AAU7PFP1_9VIRU</name>
<dbReference type="Gene3D" id="3.40.50.300">
    <property type="entry name" value="P-loop containing nucleotide triphosphate hydrolases"/>
    <property type="match status" value="1"/>
</dbReference>
<dbReference type="SUPFAM" id="SSF52540">
    <property type="entry name" value="P-loop containing nucleoside triphosphate hydrolases"/>
    <property type="match status" value="1"/>
</dbReference>
<dbReference type="Pfam" id="PF20307">
    <property type="entry name" value="divDNAB"/>
    <property type="match status" value="1"/>
</dbReference>
<dbReference type="EMBL" id="PP856017">
    <property type="protein sequence ID" value="XBS47564.1"/>
    <property type="molecule type" value="Genomic_DNA"/>
</dbReference>
<dbReference type="GO" id="GO:0004386">
    <property type="term" value="F:helicase activity"/>
    <property type="evidence" value="ECO:0007669"/>
    <property type="project" value="UniProtKB-KW"/>
</dbReference>
<protein>
    <submittedName>
        <fullName evidence="2">DnaB-like replicative helicase</fullName>
    </submittedName>
</protein>
<gene>
    <name evidence="2" type="ORF">SURPRISE13_128</name>
</gene>